<dbReference type="Pfam" id="PF14415">
    <property type="entry name" value="DUF4424"/>
    <property type="match status" value="1"/>
</dbReference>
<name>A0A419W402_9BACT</name>
<comment type="caution">
    <text evidence="3">The sequence shown here is derived from an EMBL/GenBank/DDBJ whole genome shotgun (WGS) entry which is preliminary data.</text>
</comment>
<gene>
    <name evidence="3" type="ORF">BC643_0515</name>
</gene>
<evidence type="ECO:0000259" key="2">
    <source>
        <dbReference type="Pfam" id="PF14415"/>
    </source>
</evidence>
<feature type="domain" description="DUF4424" evidence="2">
    <location>
        <begin position="157"/>
        <end position="219"/>
    </location>
</feature>
<accession>A0A419W402</accession>
<keyword evidence="4" id="KW-1185">Reference proteome</keyword>
<evidence type="ECO:0000313" key="4">
    <source>
        <dbReference type="Proteomes" id="UP000283387"/>
    </source>
</evidence>
<dbReference type="Proteomes" id="UP000283387">
    <property type="component" value="Unassembled WGS sequence"/>
</dbReference>
<proteinExistence type="predicted"/>
<feature type="chain" id="PRO_5019352349" evidence="1">
    <location>
        <begin position="23"/>
        <end position="364"/>
    </location>
</feature>
<evidence type="ECO:0000313" key="3">
    <source>
        <dbReference type="EMBL" id="RKD90179.1"/>
    </source>
</evidence>
<dbReference type="OrthoDB" id="1120343at2"/>
<dbReference type="RefSeq" id="WP_147377115.1">
    <property type="nucleotide sequence ID" value="NZ_RAPN01000001.1"/>
</dbReference>
<dbReference type="AlphaFoldDB" id="A0A419W402"/>
<organism evidence="3 4">
    <name type="scientific">Mangrovibacterium diazotrophicum</name>
    <dbReference type="NCBI Taxonomy" id="1261403"/>
    <lineage>
        <taxon>Bacteria</taxon>
        <taxon>Pseudomonadati</taxon>
        <taxon>Bacteroidota</taxon>
        <taxon>Bacteroidia</taxon>
        <taxon>Marinilabiliales</taxon>
        <taxon>Prolixibacteraceae</taxon>
        <taxon>Mangrovibacterium</taxon>
    </lineage>
</organism>
<dbReference type="InterPro" id="IPR025538">
    <property type="entry name" value="DUF4424"/>
</dbReference>
<protein>
    <submittedName>
        <fullName evidence="3">Uncharacterized protein DUF4424</fullName>
    </submittedName>
</protein>
<dbReference type="Gene3D" id="2.60.40.3680">
    <property type="match status" value="1"/>
</dbReference>
<feature type="signal peptide" evidence="1">
    <location>
        <begin position="1"/>
        <end position="22"/>
    </location>
</feature>
<reference evidence="3 4" key="1">
    <citation type="submission" date="2018-09" db="EMBL/GenBank/DDBJ databases">
        <title>Genomic Encyclopedia of Archaeal and Bacterial Type Strains, Phase II (KMG-II): from individual species to whole genera.</title>
        <authorList>
            <person name="Goeker M."/>
        </authorList>
    </citation>
    <scope>NUCLEOTIDE SEQUENCE [LARGE SCALE GENOMIC DNA]</scope>
    <source>
        <strain evidence="3 4">DSM 27148</strain>
    </source>
</reference>
<dbReference type="EMBL" id="RAPN01000001">
    <property type="protein sequence ID" value="RKD90179.1"/>
    <property type="molecule type" value="Genomic_DNA"/>
</dbReference>
<sequence>MKTTKIILAILALICLQTSLFADIAPNPIKAKSISPKAATSIRMESERVEIDLYNDSSVVTCVFYMRNLGEPEKLQIGFPDMRFYHFSMEKHQNGDRFAVKENGKTIAFTSASGGAEGSGSPDEKDWYLWNSEFEKGESKTIEVQYSLPCGMRYKSNERFFTYLLSTGAGWEGTIGKAEIIVNLKDIEQDSVLSQTPANCEISGKQFSWTFTDFEPTENNDIKISYNTNKNVYKGPKPINPTIFIDGVKADSLDLNTVQPNDIACIQVFKTTAENNLFPESPGGVVKIYSKVYVWTKLDKMVKAKSKKKINLPDYDALKENYSLFVDDNEVDFSEVIGIKEEFIAKLEVIKSRKSKRKIMIGLR</sequence>
<evidence type="ECO:0000256" key="1">
    <source>
        <dbReference type="SAM" id="SignalP"/>
    </source>
</evidence>
<keyword evidence="1" id="KW-0732">Signal</keyword>